<reference evidence="4 5" key="1">
    <citation type="journal article" date="2012" name="Stand. Genomic Sci.">
        <title>Complete genome sequence of Terriglobus saanensis type strain SP1PR4(T), an Acidobacteria from tundra soil.</title>
        <authorList>
            <person name="Rawat S.R."/>
            <person name="Mannisto M.K."/>
            <person name="Starovoytov V."/>
            <person name="Goodwin L."/>
            <person name="Nolan M."/>
            <person name="Hauser L."/>
            <person name="Land M."/>
            <person name="Davenport K.W."/>
            <person name="Woyke T."/>
            <person name="Haggblom M.M."/>
        </authorList>
    </citation>
    <scope>NUCLEOTIDE SEQUENCE</scope>
    <source>
        <strain evidence="5">ATCC BAA-1853 / DSM 23119 / SP1PR4</strain>
    </source>
</reference>
<dbReference type="HOGENOM" id="CLU_2060293_0_0_0"/>
<accession>E8V6D6</accession>
<evidence type="ECO:0000256" key="2">
    <source>
        <dbReference type="SAM" id="Phobius"/>
    </source>
</evidence>
<dbReference type="AlphaFoldDB" id="E8V6D6"/>
<dbReference type="Proteomes" id="UP000006844">
    <property type="component" value="Chromosome"/>
</dbReference>
<evidence type="ECO:0000256" key="1">
    <source>
        <dbReference type="SAM" id="MobiDB-lite"/>
    </source>
</evidence>
<protein>
    <submittedName>
        <fullName evidence="4">Uncharacterized protein</fullName>
    </submittedName>
</protein>
<feature type="chain" id="PRO_5003229256" evidence="3">
    <location>
        <begin position="25"/>
        <end position="119"/>
    </location>
</feature>
<keyword evidence="2" id="KW-0472">Membrane</keyword>
<evidence type="ECO:0000313" key="5">
    <source>
        <dbReference type="Proteomes" id="UP000006844"/>
    </source>
</evidence>
<feature type="transmembrane region" description="Helical" evidence="2">
    <location>
        <begin position="96"/>
        <end position="117"/>
    </location>
</feature>
<keyword evidence="2" id="KW-1133">Transmembrane helix</keyword>
<organism evidence="4 5">
    <name type="scientific">Terriglobus saanensis (strain ATCC BAA-1853 / DSM 23119 / SP1PR4)</name>
    <dbReference type="NCBI Taxonomy" id="401053"/>
    <lineage>
        <taxon>Bacteria</taxon>
        <taxon>Pseudomonadati</taxon>
        <taxon>Acidobacteriota</taxon>
        <taxon>Terriglobia</taxon>
        <taxon>Terriglobales</taxon>
        <taxon>Acidobacteriaceae</taxon>
        <taxon>Terriglobus</taxon>
    </lineage>
</organism>
<gene>
    <name evidence="4" type="ordered locus">AciPR4_0768</name>
</gene>
<feature type="signal peptide" evidence="3">
    <location>
        <begin position="1"/>
        <end position="24"/>
    </location>
</feature>
<keyword evidence="2" id="KW-0812">Transmembrane</keyword>
<feature type="region of interest" description="Disordered" evidence="1">
    <location>
        <begin position="72"/>
        <end position="92"/>
    </location>
</feature>
<evidence type="ECO:0000256" key="3">
    <source>
        <dbReference type="SAM" id="SignalP"/>
    </source>
</evidence>
<dbReference type="RefSeq" id="WP_013567334.1">
    <property type="nucleotide sequence ID" value="NC_014963.1"/>
</dbReference>
<dbReference type="KEGG" id="tsa:AciPR4_0768"/>
<dbReference type="EMBL" id="CP002467">
    <property type="protein sequence ID" value="ADV81601.1"/>
    <property type="molecule type" value="Genomic_DNA"/>
</dbReference>
<feature type="compositionally biased region" description="Polar residues" evidence="1">
    <location>
        <begin position="79"/>
        <end position="90"/>
    </location>
</feature>
<proteinExistence type="predicted"/>
<keyword evidence="3" id="KW-0732">Signal</keyword>
<keyword evidence="5" id="KW-1185">Reference proteome</keyword>
<evidence type="ECO:0000313" key="4">
    <source>
        <dbReference type="EMBL" id="ADV81601.1"/>
    </source>
</evidence>
<sequence length="119" mass="12607">MQKTVARIVPVFLISGLSVQSASASTGHTNMKPARLELQRDSSPTDIATQIEEKDRSVAAGPTTVSYAEVKSAIEDPSGQANPGSSQNPPQHHRHLVRNVLIIFGACFVFALVAAVASK</sequence>
<name>E8V6D6_TERSS</name>